<dbReference type="OrthoDB" id="6058222at2"/>
<dbReference type="Proteomes" id="UP000308707">
    <property type="component" value="Unassembled WGS sequence"/>
</dbReference>
<reference evidence="1 2" key="1">
    <citation type="submission" date="2019-04" db="EMBL/GenBank/DDBJ databases">
        <title>Reference strain of H23.</title>
        <authorList>
            <person name="Luo X."/>
        </authorList>
    </citation>
    <scope>NUCLEOTIDE SEQUENCE [LARGE SCALE GENOMIC DNA]</scope>
    <source>
        <strain evidence="1 2">H23</strain>
    </source>
</reference>
<keyword evidence="2" id="KW-1185">Reference proteome</keyword>
<dbReference type="AlphaFoldDB" id="A0A4U5JX36"/>
<comment type="caution">
    <text evidence="1">The sequence shown here is derived from an EMBL/GenBank/DDBJ whole genome shotgun (WGS) entry which is preliminary data.</text>
</comment>
<protein>
    <submittedName>
        <fullName evidence="1">Uncharacterized protein</fullName>
    </submittedName>
</protein>
<gene>
    <name evidence="1" type="ORF">FCE95_03325</name>
</gene>
<proteinExistence type="predicted"/>
<organism evidence="1 2">
    <name type="scientific">Luteimonas gilva</name>
    <dbReference type="NCBI Taxonomy" id="2572684"/>
    <lineage>
        <taxon>Bacteria</taxon>
        <taxon>Pseudomonadati</taxon>
        <taxon>Pseudomonadota</taxon>
        <taxon>Gammaproteobacteria</taxon>
        <taxon>Lysobacterales</taxon>
        <taxon>Lysobacteraceae</taxon>
        <taxon>Luteimonas</taxon>
    </lineage>
</organism>
<dbReference type="EMBL" id="SZUA01000001">
    <property type="protein sequence ID" value="TKR34225.1"/>
    <property type="molecule type" value="Genomic_DNA"/>
</dbReference>
<evidence type="ECO:0000313" key="2">
    <source>
        <dbReference type="Proteomes" id="UP000308707"/>
    </source>
</evidence>
<sequence length="131" mass="14782">MDKVIAGIRSGDAACIVIGAEFMEEDSKFTFGRALKSHVARAMRQADLPAAVQARLRKRIVDMLIAGNVPREFREYAKLLRKIGFADYWHKIQAEAPASNKYAMRYVGYLRAVHARSSSVVRPVSHLDEIY</sequence>
<name>A0A4U5JX36_9GAMM</name>
<evidence type="ECO:0000313" key="1">
    <source>
        <dbReference type="EMBL" id="TKR34225.1"/>
    </source>
</evidence>
<accession>A0A4U5JX36</accession>